<keyword evidence="4" id="KW-1185">Reference proteome</keyword>
<evidence type="ECO:0000259" key="2">
    <source>
        <dbReference type="PROSITE" id="PS50943"/>
    </source>
</evidence>
<dbReference type="Proteomes" id="UP000219331">
    <property type="component" value="Unassembled WGS sequence"/>
</dbReference>
<evidence type="ECO:0000313" key="4">
    <source>
        <dbReference type="Proteomes" id="UP000219331"/>
    </source>
</evidence>
<protein>
    <submittedName>
        <fullName evidence="3">Helix-turn-helix</fullName>
    </submittedName>
</protein>
<sequence length="105" mass="11174">MAPPAPSATMTPELFRKWRKSLGLKQKDAAEVLGLKKRMIQYYEKGDRNGRPVEIPKAVRLACYALSAGIADFDGATPLRGPVQPTSSPGPGQPARGSSDPVPGT</sequence>
<dbReference type="AlphaFoldDB" id="A0A285R6V7"/>
<dbReference type="CDD" id="cd00093">
    <property type="entry name" value="HTH_XRE"/>
    <property type="match status" value="1"/>
</dbReference>
<name>A0A285R6V7_9HYPH</name>
<feature type="domain" description="HTH cro/C1-type" evidence="2">
    <location>
        <begin position="15"/>
        <end position="49"/>
    </location>
</feature>
<dbReference type="RefSeq" id="WP_244297303.1">
    <property type="nucleotide sequence ID" value="NZ_OBML01000001.1"/>
</dbReference>
<organism evidence="3 4">
    <name type="scientific">Stappia indica</name>
    <dbReference type="NCBI Taxonomy" id="538381"/>
    <lineage>
        <taxon>Bacteria</taxon>
        <taxon>Pseudomonadati</taxon>
        <taxon>Pseudomonadota</taxon>
        <taxon>Alphaproteobacteria</taxon>
        <taxon>Hyphomicrobiales</taxon>
        <taxon>Stappiaceae</taxon>
        <taxon>Stappia</taxon>
    </lineage>
</organism>
<evidence type="ECO:0000313" key="3">
    <source>
        <dbReference type="EMBL" id="SOB89811.1"/>
    </source>
</evidence>
<dbReference type="SMART" id="SM00530">
    <property type="entry name" value="HTH_XRE"/>
    <property type="match status" value="1"/>
</dbReference>
<proteinExistence type="predicted"/>
<evidence type="ECO:0000256" key="1">
    <source>
        <dbReference type="SAM" id="MobiDB-lite"/>
    </source>
</evidence>
<dbReference type="InterPro" id="IPR001387">
    <property type="entry name" value="Cro/C1-type_HTH"/>
</dbReference>
<feature type="region of interest" description="Disordered" evidence="1">
    <location>
        <begin position="75"/>
        <end position="105"/>
    </location>
</feature>
<dbReference type="PROSITE" id="PS50943">
    <property type="entry name" value="HTH_CROC1"/>
    <property type="match status" value="1"/>
</dbReference>
<dbReference type="GO" id="GO:0003677">
    <property type="term" value="F:DNA binding"/>
    <property type="evidence" value="ECO:0007669"/>
    <property type="project" value="InterPro"/>
</dbReference>
<dbReference type="SUPFAM" id="SSF47413">
    <property type="entry name" value="lambda repressor-like DNA-binding domains"/>
    <property type="match status" value="1"/>
</dbReference>
<gene>
    <name evidence="3" type="ORF">SAMN05421512_101338</name>
</gene>
<dbReference type="Gene3D" id="1.10.260.40">
    <property type="entry name" value="lambda repressor-like DNA-binding domains"/>
    <property type="match status" value="1"/>
</dbReference>
<dbReference type="Pfam" id="PF01381">
    <property type="entry name" value="HTH_3"/>
    <property type="match status" value="1"/>
</dbReference>
<dbReference type="InterPro" id="IPR010982">
    <property type="entry name" value="Lambda_DNA-bd_dom_sf"/>
</dbReference>
<accession>A0A285R6V7</accession>
<dbReference type="EMBL" id="OBML01000001">
    <property type="protein sequence ID" value="SOB89811.1"/>
    <property type="molecule type" value="Genomic_DNA"/>
</dbReference>
<reference evidence="3 4" key="1">
    <citation type="submission" date="2017-08" db="EMBL/GenBank/DDBJ databases">
        <authorList>
            <person name="de Groot N.N."/>
        </authorList>
    </citation>
    <scope>NUCLEOTIDE SEQUENCE [LARGE SCALE GENOMIC DNA]</scope>
    <source>
        <strain evidence="3 4">USBA 352</strain>
    </source>
</reference>
<dbReference type="STRING" id="538381.GCA_001696535_01464"/>